<gene>
    <name evidence="3" type="ORF">A2519_11975</name>
</gene>
<feature type="signal peptide" evidence="1">
    <location>
        <begin position="1"/>
        <end position="20"/>
    </location>
</feature>
<name>A0A1F7F7N8_UNCRA</name>
<dbReference type="Proteomes" id="UP000179243">
    <property type="component" value="Unassembled WGS sequence"/>
</dbReference>
<dbReference type="InterPro" id="IPR025965">
    <property type="entry name" value="FlgD/Vpr_Ig-like"/>
</dbReference>
<dbReference type="EMBL" id="MFYX01000106">
    <property type="protein sequence ID" value="OGK02516.1"/>
    <property type="molecule type" value="Genomic_DNA"/>
</dbReference>
<dbReference type="Gene3D" id="2.60.40.4070">
    <property type="match status" value="1"/>
</dbReference>
<evidence type="ECO:0000313" key="4">
    <source>
        <dbReference type="Proteomes" id="UP000179243"/>
    </source>
</evidence>
<comment type="caution">
    <text evidence="3">The sequence shown here is derived from an EMBL/GenBank/DDBJ whole genome shotgun (WGS) entry which is preliminary data.</text>
</comment>
<reference evidence="3 4" key="1">
    <citation type="journal article" date="2016" name="Nat. Commun.">
        <title>Thousands of microbial genomes shed light on interconnected biogeochemical processes in an aquifer system.</title>
        <authorList>
            <person name="Anantharaman K."/>
            <person name="Brown C.T."/>
            <person name="Hug L.A."/>
            <person name="Sharon I."/>
            <person name="Castelle C.J."/>
            <person name="Probst A.J."/>
            <person name="Thomas B.C."/>
            <person name="Singh A."/>
            <person name="Wilkins M.J."/>
            <person name="Karaoz U."/>
            <person name="Brodie E.L."/>
            <person name="Williams K.H."/>
            <person name="Hubbard S.S."/>
            <person name="Banfield J.F."/>
        </authorList>
    </citation>
    <scope>NUCLEOTIDE SEQUENCE [LARGE SCALE GENOMIC DNA]</scope>
</reference>
<accession>A0A1F7F7N8</accession>
<keyword evidence="1" id="KW-0732">Signal</keyword>
<proteinExistence type="predicted"/>
<feature type="domain" description="FlgD/Vpr Ig-like" evidence="2">
    <location>
        <begin position="928"/>
        <end position="982"/>
    </location>
</feature>
<evidence type="ECO:0000256" key="1">
    <source>
        <dbReference type="SAM" id="SignalP"/>
    </source>
</evidence>
<organism evidence="3 4">
    <name type="scientific">Candidatus Raymondbacteria bacterium RIFOXYD12_FULL_49_13</name>
    <dbReference type="NCBI Taxonomy" id="1817890"/>
    <lineage>
        <taxon>Bacteria</taxon>
        <taxon>Raymondiibacteriota</taxon>
    </lineage>
</organism>
<dbReference type="AlphaFoldDB" id="A0A1F7F7N8"/>
<dbReference type="Pfam" id="PF13860">
    <property type="entry name" value="FlgD_ig"/>
    <property type="match status" value="1"/>
</dbReference>
<sequence length="995" mass="106359">MKTLLGAVVLSFFLSAPLFATISNIVFDNSQPMQPSDSLIIAYESTQDTTYLLLYLDKDGPATLDTLVDQLMYNIMIIDNGTEQMWWDNGGLFPDSDPADHALLFSPGSPDFAAAKYWFTLTDADNAISDSFRIDAIANPYRTISGTITPPSGESAAFISVDAGAKDYNGHASAFTDVNGDYTLYFDSAMVVADSGRIGVQVTSDAFPGYIPDPMGQQVNLLNASQSNIDFSYIAAACAVKGQILSGTDPLSNIWIGLRSASTDQDAGRGNTDSAGNYFMACAADSYEIQLSHDDLLPDYLMPDQIRFRVDQDDTATVDIQITRADTAIYGRITLEGNELSGQKYALQLWSNNGHGTSETECDSLGYFRLPATTLDSLCNINLAVWWKGYDSLPQGYMIDNGNYRQARPGDTVVFNIIPEQQLPRGYISGSVSYSGQFDPDLIGVCLIDPKNMFAGPIMCTQPDTAGNFSFTDVPMGEFLVLGLIDTNNDHTSEAQSFSDSTIKIFGGDSIQGIMLTINDMGSGEAAISGDLSAMGPWPDSTRIYVVAIPADTTLPDSLALSNPLVWLTAKSVTIEGPGPYAIPGLDSGVYYVIANAESLDLNGSSWNQFGHGMYGSIGPGNAYDLFPVVLGSATQVTGIDLVLYREQKNDSVPVGTGLIEGTIEYSGAFSMHNIEVLLFEGNDYFTDPVRSVVPDTDGQYAFINVADGQYTVMAMIDTNQDHSAEAAGINDSLIVIAGSDTFTAIDIVCEDRPAGQASISGAITYAGTVPAGSVISVMAVPVDTLLSDSVNLSDANIALKGVMIRLPGGPDTFTIAGLAAGVYYLASFADSAYWDTSSGKYESREFAMGIYGVIATRDSSGKPDSMVFERVLLGASTHATGINIEIESPDIAVEKVAAKALPSSFALSEPAPNPFNPTVSLKYQVPQATFVSVSVYDISGKLVTQLTGKTHQPGYYQAVWNGTNALGQHVSSGMYVCRMQAGSFVKQQKMVLLK</sequence>
<feature type="chain" id="PRO_5009528475" description="FlgD/Vpr Ig-like domain-containing protein" evidence="1">
    <location>
        <begin position="21"/>
        <end position="995"/>
    </location>
</feature>
<dbReference type="NCBIfam" id="TIGR04183">
    <property type="entry name" value="Por_Secre_tail"/>
    <property type="match status" value="1"/>
</dbReference>
<dbReference type="InterPro" id="IPR026444">
    <property type="entry name" value="Secre_tail"/>
</dbReference>
<evidence type="ECO:0000259" key="2">
    <source>
        <dbReference type="Pfam" id="PF13860"/>
    </source>
</evidence>
<protein>
    <recommendedName>
        <fullName evidence="2">FlgD/Vpr Ig-like domain-containing protein</fullName>
    </recommendedName>
</protein>
<evidence type="ECO:0000313" key="3">
    <source>
        <dbReference type="EMBL" id="OGK02516.1"/>
    </source>
</evidence>